<dbReference type="NCBIfam" id="TIGR00882">
    <property type="entry name" value="2A0105"/>
    <property type="match status" value="1"/>
</dbReference>
<comment type="subcellular location">
    <subcellularLocation>
        <location evidence="1">Cell inner membrane</location>
        <topology evidence="1">Multi-pass membrane protein</topology>
    </subcellularLocation>
</comment>
<accession>A0A857JML9</accession>
<dbReference type="EMBL" id="CP047656">
    <property type="protein sequence ID" value="QHJ12251.1"/>
    <property type="molecule type" value="Genomic_DNA"/>
</dbReference>
<dbReference type="SUPFAM" id="SSF103473">
    <property type="entry name" value="MFS general substrate transporter"/>
    <property type="match status" value="1"/>
</dbReference>
<gene>
    <name evidence="9" type="ORF">FX988_02502</name>
</gene>
<keyword evidence="3" id="KW-1003">Cell membrane</keyword>
<dbReference type="Pfam" id="PF01306">
    <property type="entry name" value="LacY_symp"/>
    <property type="match status" value="1"/>
</dbReference>
<feature type="transmembrane region" description="Helical" evidence="8">
    <location>
        <begin position="258"/>
        <end position="282"/>
    </location>
</feature>
<keyword evidence="6 8" id="KW-1133">Transmembrane helix</keyword>
<evidence type="ECO:0000256" key="2">
    <source>
        <dbReference type="ARBA" id="ARBA00022448"/>
    </source>
</evidence>
<dbReference type="AlphaFoldDB" id="A0A857JML9"/>
<feature type="transmembrane region" description="Helical" evidence="8">
    <location>
        <begin position="319"/>
        <end position="337"/>
    </location>
</feature>
<evidence type="ECO:0000313" key="9">
    <source>
        <dbReference type="EMBL" id="QHJ12251.1"/>
    </source>
</evidence>
<dbReference type="GO" id="GO:0030395">
    <property type="term" value="F:lactose binding"/>
    <property type="evidence" value="ECO:0007669"/>
    <property type="project" value="TreeGrafter"/>
</dbReference>
<sequence length="420" mass="45478">MTSQTAKRNYWLLSICILSFFLTWSFCFSLYPIWLNQAIGLNGEQTGLVFSVNAITALLILPSYGFIQDKLGVRKDLLLVVGALLVCSGPFFIFVYTPLLLNSFLIGAIVGGLYFGISFSAGVGAVETYIERIGRTTGFEFGKVRMWGSVGWAVATFFAGQIFNTSPTLNFILASACACLFIISLLMVSTAPTSNSPDKKGTDTQALNFADVLALSSNRRFWAFTTFVIGVTCLYSVYDQQFPVYFAAQFSSKAEGNAMFGYLNSFQVFLEAGGMFVAPFIVNRIGAKNGLLLSGVVMAIRMIGSGFADDPISISSMKLLHAVELPIMLVAIFKYIVATFDPRLSSTIYLVGFSFMTQAAASGLSIVAGIMYDSIGFATSYKIMGGIAALFVLISACVLTNDRPKPRDTLPLDTGTPEKT</sequence>
<feature type="transmembrane region" description="Helical" evidence="8">
    <location>
        <begin position="378"/>
        <end position="399"/>
    </location>
</feature>
<dbReference type="GO" id="GO:0015528">
    <property type="term" value="F:lactose:proton symporter activity"/>
    <property type="evidence" value="ECO:0007669"/>
    <property type="project" value="TreeGrafter"/>
</dbReference>
<dbReference type="NCBIfam" id="NF007077">
    <property type="entry name" value="PRK09528.1"/>
    <property type="match status" value="1"/>
</dbReference>
<organism evidence="9 10">
    <name type="scientific">Paraglaciecola mesophila</name>
    <dbReference type="NCBI Taxonomy" id="197222"/>
    <lineage>
        <taxon>Bacteria</taxon>
        <taxon>Pseudomonadati</taxon>
        <taxon>Pseudomonadota</taxon>
        <taxon>Gammaproteobacteria</taxon>
        <taxon>Alteromonadales</taxon>
        <taxon>Alteromonadaceae</taxon>
        <taxon>Paraglaciecola</taxon>
    </lineage>
</organism>
<feature type="transmembrane region" description="Helical" evidence="8">
    <location>
        <begin position="46"/>
        <end position="65"/>
    </location>
</feature>
<evidence type="ECO:0000256" key="3">
    <source>
        <dbReference type="ARBA" id="ARBA00022475"/>
    </source>
</evidence>
<dbReference type="OrthoDB" id="7065110at2"/>
<evidence type="ECO:0000256" key="8">
    <source>
        <dbReference type="SAM" id="Phobius"/>
    </source>
</evidence>
<evidence type="ECO:0000313" key="10">
    <source>
        <dbReference type="Proteomes" id="UP000464524"/>
    </source>
</evidence>
<evidence type="ECO:0000256" key="5">
    <source>
        <dbReference type="ARBA" id="ARBA00022692"/>
    </source>
</evidence>
<dbReference type="Proteomes" id="UP000464524">
    <property type="component" value="Chromosome"/>
</dbReference>
<feature type="transmembrane region" description="Helical" evidence="8">
    <location>
        <begin position="221"/>
        <end position="238"/>
    </location>
</feature>
<feature type="transmembrane region" description="Helical" evidence="8">
    <location>
        <begin position="77"/>
        <end position="97"/>
    </location>
</feature>
<keyword evidence="5 8" id="KW-0812">Transmembrane</keyword>
<keyword evidence="7 8" id="KW-0472">Membrane</keyword>
<name>A0A857JML9_9ALTE</name>
<dbReference type="InterPro" id="IPR000576">
    <property type="entry name" value="LacY/RafB_perm_fam"/>
</dbReference>
<dbReference type="RefSeq" id="WP_160180201.1">
    <property type="nucleotide sequence ID" value="NZ_CP047656.1"/>
</dbReference>
<dbReference type="PANTHER" id="PTHR23522:SF10">
    <property type="entry name" value="3-PHENYLPROPIONIC ACID TRANSPORTER-RELATED"/>
    <property type="match status" value="1"/>
</dbReference>
<proteinExistence type="predicted"/>
<protein>
    <submittedName>
        <fullName evidence="9">Sucrose permease</fullName>
    </submittedName>
</protein>
<feature type="transmembrane region" description="Helical" evidence="8">
    <location>
        <begin position="289"/>
        <end position="307"/>
    </location>
</feature>
<dbReference type="InterPro" id="IPR036259">
    <property type="entry name" value="MFS_trans_sf"/>
</dbReference>
<feature type="transmembrane region" description="Helical" evidence="8">
    <location>
        <begin position="146"/>
        <end position="163"/>
    </location>
</feature>
<dbReference type="Gene3D" id="1.20.1250.20">
    <property type="entry name" value="MFS general substrate transporter like domains"/>
    <property type="match status" value="2"/>
</dbReference>
<keyword evidence="2" id="KW-0813">Transport</keyword>
<feature type="transmembrane region" description="Helical" evidence="8">
    <location>
        <begin position="169"/>
        <end position="191"/>
    </location>
</feature>
<feature type="transmembrane region" description="Helical" evidence="8">
    <location>
        <begin position="12"/>
        <end position="34"/>
    </location>
</feature>
<feature type="transmembrane region" description="Helical" evidence="8">
    <location>
        <begin position="103"/>
        <end position="126"/>
    </location>
</feature>
<dbReference type="PRINTS" id="PR00174">
    <property type="entry name" value="LACYSMPORT"/>
</dbReference>
<dbReference type="PANTHER" id="PTHR23522">
    <property type="entry name" value="BLL5896 PROTEIN"/>
    <property type="match status" value="1"/>
</dbReference>
<evidence type="ECO:0000256" key="1">
    <source>
        <dbReference type="ARBA" id="ARBA00004429"/>
    </source>
</evidence>
<evidence type="ECO:0000256" key="7">
    <source>
        <dbReference type="ARBA" id="ARBA00023136"/>
    </source>
</evidence>
<feature type="transmembrane region" description="Helical" evidence="8">
    <location>
        <begin position="349"/>
        <end position="372"/>
    </location>
</feature>
<dbReference type="KEGG" id="pmes:FX988_02502"/>
<evidence type="ECO:0000256" key="6">
    <source>
        <dbReference type="ARBA" id="ARBA00022989"/>
    </source>
</evidence>
<evidence type="ECO:0000256" key="4">
    <source>
        <dbReference type="ARBA" id="ARBA00022519"/>
    </source>
</evidence>
<keyword evidence="4" id="KW-0997">Cell inner membrane</keyword>
<reference evidence="9 10" key="1">
    <citation type="submission" date="2019-12" db="EMBL/GenBank/DDBJ databases">
        <title>Genome sequencing and assembly of endphytes of Porphyra tenera.</title>
        <authorList>
            <person name="Park J.M."/>
            <person name="Shin R."/>
            <person name="Jo S.H."/>
        </authorList>
    </citation>
    <scope>NUCLEOTIDE SEQUENCE [LARGE SCALE GENOMIC DNA]</scope>
    <source>
        <strain evidence="9 10">GPM4</strain>
    </source>
</reference>
<dbReference type="GO" id="GO:0005886">
    <property type="term" value="C:plasma membrane"/>
    <property type="evidence" value="ECO:0007669"/>
    <property type="project" value="UniProtKB-SubCell"/>
</dbReference>
<keyword evidence="10" id="KW-1185">Reference proteome</keyword>